<dbReference type="SUPFAM" id="SSF46689">
    <property type="entry name" value="Homeodomain-like"/>
    <property type="match status" value="1"/>
</dbReference>
<dbReference type="InterPro" id="IPR009057">
    <property type="entry name" value="Homeodomain-like_sf"/>
</dbReference>
<dbReference type="GO" id="GO:0003700">
    <property type="term" value="F:DNA-binding transcription factor activity"/>
    <property type="evidence" value="ECO:0007669"/>
    <property type="project" value="InterPro"/>
</dbReference>
<dbReference type="Gene3D" id="1.10.10.10">
    <property type="entry name" value="Winged helix-like DNA-binding domain superfamily/Winged helix DNA-binding domain"/>
    <property type="match status" value="1"/>
</dbReference>
<dbReference type="Proteomes" id="UP000238954">
    <property type="component" value="Chromosome"/>
</dbReference>
<dbReference type="PROSITE" id="PS51071">
    <property type="entry name" value="HTH_RPIR"/>
    <property type="match status" value="1"/>
</dbReference>
<dbReference type="InterPro" id="IPR001347">
    <property type="entry name" value="SIS_dom"/>
</dbReference>
<dbReference type="InterPro" id="IPR047640">
    <property type="entry name" value="RpiR-like"/>
</dbReference>
<comment type="caution">
    <text evidence="2">The sequence shown here is derived from an EMBL/GenBank/DDBJ whole genome shotgun (WGS) entry which is preliminary data.</text>
</comment>
<protein>
    <submittedName>
        <fullName evidence="2">MurR/RpiR family transcriptional regulator</fullName>
    </submittedName>
</protein>
<evidence type="ECO:0000259" key="1">
    <source>
        <dbReference type="PROSITE" id="PS51071"/>
    </source>
</evidence>
<dbReference type="SUPFAM" id="SSF53697">
    <property type="entry name" value="SIS domain"/>
    <property type="match status" value="1"/>
</dbReference>
<feature type="domain" description="HTH rpiR-type" evidence="1">
    <location>
        <begin position="2"/>
        <end position="78"/>
    </location>
</feature>
<dbReference type="InterPro" id="IPR036388">
    <property type="entry name" value="WH-like_DNA-bd_sf"/>
</dbReference>
<reference evidence="3" key="1">
    <citation type="submission" date="2017-11" db="EMBL/GenBank/DDBJ databases">
        <title>The complete genome sequence of Sphingopyxis pomeranensis sp. nov. strain WS5A3p.</title>
        <authorList>
            <person name="Kaminski M.A."/>
        </authorList>
    </citation>
    <scope>NUCLEOTIDE SEQUENCE [LARGE SCALE GENOMIC DNA]</scope>
    <source>
        <strain evidence="3">WS5A3p</strain>
    </source>
</reference>
<dbReference type="PANTHER" id="PTHR30514:SF18">
    <property type="entry name" value="RPIR-FAMILY TRANSCRIPTIONAL REGULATOR"/>
    <property type="match status" value="1"/>
</dbReference>
<name>A0A2S8B118_9SPHN</name>
<dbReference type="Pfam" id="PF01380">
    <property type="entry name" value="SIS"/>
    <property type="match status" value="1"/>
</dbReference>
<gene>
    <name evidence="2" type="ORF">CVO77_13135</name>
</gene>
<dbReference type="GO" id="GO:0097367">
    <property type="term" value="F:carbohydrate derivative binding"/>
    <property type="evidence" value="ECO:0007669"/>
    <property type="project" value="InterPro"/>
</dbReference>
<dbReference type="PANTHER" id="PTHR30514">
    <property type="entry name" value="GLUCOKINASE"/>
    <property type="match status" value="1"/>
</dbReference>
<dbReference type="GO" id="GO:1901135">
    <property type="term" value="P:carbohydrate derivative metabolic process"/>
    <property type="evidence" value="ECO:0007669"/>
    <property type="project" value="InterPro"/>
</dbReference>
<dbReference type="AlphaFoldDB" id="A0A2S8B118"/>
<keyword evidence="3" id="KW-1185">Reference proteome</keyword>
<sequence length="292" mass="32627">MADLFTRLEAENATYTAAERQIALFLLSNRELIPFETAASIAARLGVSAVTVGRFCRMLGFRHFRELKEQLRASANLPWLQGTDFQEFLSAFRDSDNRRKTLEREIELTVAVYERSQNKVWQDAVGAIARAARVQVVGFQTERGIASLLAHNLQYVRPGVELIDGASGHFADLLIDDVQGRCLIIVDIRRYSRQSRLLAEKARDAGLPLVILTDTLCDWAPRLTPHVLTADSDGALFWQSSVPMVALINLLVNDIVGQGGGREVEQRLERVGKLYDEFTGFVRSGRQRGNGP</sequence>
<proteinExistence type="predicted"/>
<dbReference type="InterPro" id="IPR000281">
    <property type="entry name" value="HTH_RpiR"/>
</dbReference>
<dbReference type="EMBL" id="PHFW01000003">
    <property type="protein sequence ID" value="PQM26037.1"/>
    <property type="molecule type" value="Genomic_DNA"/>
</dbReference>
<dbReference type="InterPro" id="IPR046348">
    <property type="entry name" value="SIS_dom_sf"/>
</dbReference>
<evidence type="ECO:0000313" key="2">
    <source>
        <dbReference type="EMBL" id="PQM26037.1"/>
    </source>
</evidence>
<dbReference type="Pfam" id="PF01418">
    <property type="entry name" value="HTH_6"/>
    <property type="match status" value="1"/>
</dbReference>
<dbReference type="RefSeq" id="WP_105999418.1">
    <property type="nucleotide sequence ID" value="NZ_CM009578.1"/>
</dbReference>
<dbReference type="Gene3D" id="3.40.50.10490">
    <property type="entry name" value="Glucose-6-phosphate isomerase like protein, domain 1"/>
    <property type="match status" value="1"/>
</dbReference>
<evidence type="ECO:0000313" key="3">
    <source>
        <dbReference type="Proteomes" id="UP000238954"/>
    </source>
</evidence>
<dbReference type="GO" id="GO:0003677">
    <property type="term" value="F:DNA binding"/>
    <property type="evidence" value="ECO:0007669"/>
    <property type="project" value="InterPro"/>
</dbReference>
<accession>A0A2S8B118</accession>
<dbReference type="OrthoDB" id="8582409at2"/>
<organism evidence="2 3">
    <name type="scientific">Sphingopyxis lindanitolerans</name>
    <dbReference type="NCBI Taxonomy" id="2054227"/>
    <lineage>
        <taxon>Bacteria</taxon>
        <taxon>Pseudomonadati</taxon>
        <taxon>Pseudomonadota</taxon>
        <taxon>Alphaproteobacteria</taxon>
        <taxon>Sphingomonadales</taxon>
        <taxon>Sphingomonadaceae</taxon>
        <taxon>Sphingopyxis</taxon>
    </lineage>
</organism>